<reference evidence="1" key="1">
    <citation type="submission" date="2021-06" db="EMBL/GenBank/DDBJ databases">
        <authorList>
            <person name="Kallberg Y."/>
            <person name="Tangrot J."/>
            <person name="Rosling A."/>
        </authorList>
    </citation>
    <scope>NUCLEOTIDE SEQUENCE</scope>
    <source>
        <strain evidence="1">UK204</strain>
    </source>
</reference>
<proteinExistence type="predicted"/>
<dbReference type="Proteomes" id="UP000789570">
    <property type="component" value="Unassembled WGS sequence"/>
</dbReference>
<dbReference type="EMBL" id="CAJVPQ010009188">
    <property type="protein sequence ID" value="CAG8713330.1"/>
    <property type="molecule type" value="Genomic_DNA"/>
</dbReference>
<evidence type="ECO:0000313" key="2">
    <source>
        <dbReference type="Proteomes" id="UP000789570"/>
    </source>
</evidence>
<comment type="caution">
    <text evidence="1">The sequence shown here is derived from an EMBL/GenBank/DDBJ whole genome shotgun (WGS) entry which is preliminary data.</text>
</comment>
<accession>A0A9N9HZI3</accession>
<evidence type="ECO:0000313" key="1">
    <source>
        <dbReference type="EMBL" id="CAG8713330.1"/>
    </source>
</evidence>
<feature type="non-terminal residue" evidence="1">
    <location>
        <position position="1"/>
    </location>
</feature>
<gene>
    <name evidence="1" type="ORF">FCALED_LOCUS14035</name>
</gene>
<protein>
    <submittedName>
        <fullName evidence="1">14722_t:CDS:1</fullName>
    </submittedName>
</protein>
<name>A0A9N9HZI3_9GLOM</name>
<organism evidence="1 2">
    <name type="scientific">Funneliformis caledonium</name>
    <dbReference type="NCBI Taxonomy" id="1117310"/>
    <lineage>
        <taxon>Eukaryota</taxon>
        <taxon>Fungi</taxon>
        <taxon>Fungi incertae sedis</taxon>
        <taxon>Mucoromycota</taxon>
        <taxon>Glomeromycotina</taxon>
        <taxon>Glomeromycetes</taxon>
        <taxon>Glomerales</taxon>
        <taxon>Glomeraceae</taxon>
        <taxon>Funneliformis</taxon>
    </lineage>
</organism>
<sequence length="56" mass="6145">DVSKNNKEACSSRSHITKTFKRTTLQSSLDETLRTSTVTYTVNLTPSVLSNISALV</sequence>
<dbReference type="AlphaFoldDB" id="A0A9N9HZI3"/>
<keyword evidence="2" id="KW-1185">Reference proteome</keyword>